<evidence type="ECO:0000256" key="1">
    <source>
        <dbReference type="SAM" id="Phobius"/>
    </source>
</evidence>
<gene>
    <name evidence="3" type="ORF">DPMN_096786</name>
</gene>
<keyword evidence="1" id="KW-0812">Transmembrane</keyword>
<protein>
    <recommendedName>
        <fullName evidence="2">TIR domain-containing protein</fullName>
    </recommendedName>
</protein>
<accession>A0A9D4R4T5</accession>
<proteinExistence type="predicted"/>
<dbReference type="GO" id="GO:0007165">
    <property type="term" value="P:signal transduction"/>
    <property type="evidence" value="ECO:0007669"/>
    <property type="project" value="InterPro"/>
</dbReference>
<dbReference type="SMART" id="SM00255">
    <property type="entry name" value="TIR"/>
    <property type="match status" value="1"/>
</dbReference>
<dbReference type="Proteomes" id="UP000828390">
    <property type="component" value="Unassembled WGS sequence"/>
</dbReference>
<dbReference type="Pfam" id="PF13676">
    <property type="entry name" value="TIR_2"/>
    <property type="match status" value="1"/>
</dbReference>
<organism evidence="3 4">
    <name type="scientific">Dreissena polymorpha</name>
    <name type="common">Zebra mussel</name>
    <name type="synonym">Mytilus polymorpha</name>
    <dbReference type="NCBI Taxonomy" id="45954"/>
    <lineage>
        <taxon>Eukaryota</taxon>
        <taxon>Metazoa</taxon>
        <taxon>Spiralia</taxon>
        <taxon>Lophotrochozoa</taxon>
        <taxon>Mollusca</taxon>
        <taxon>Bivalvia</taxon>
        <taxon>Autobranchia</taxon>
        <taxon>Heteroconchia</taxon>
        <taxon>Euheterodonta</taxon>
        <taxon>Imparidentia</taxon>
        <taxon>Neoheterodontei</taxon>
        <taxon>Myida</taxon>
        <taxon>Dreissenoidea</taxon>
        <taxon>Dreissenidae</taxon>
        <taxon>Dreissena</taxon>
    </lineage>
</organism>
<feature type="transmembrane region" description="Helical" evidence="1">
    <location>
        <begin position="262"/>
        <end position="285"/>
    </location>
</feature>
<dbReference type="InterPro" id="IPR000157">
    <property type="entry name" value="TIR_dom"/>
</dbReference>
<reference evidence="3" key="1">
    <citation type="journal article" date="2019" name="bioRxiv">
        <title>The Genome of the Zebra Mussel, Dreissena polymorpha: A Resource for Invasive Species Research.</title>
        <authorList>
            <person name="McCartney M.A."/>
            <person name="Auch B."/>
            <person name="Kono T."/>
            <person name="Mallez S."/>
            <person name="Zhang Y."/>
            <person name="Obille A."/>
            <person name="Becker A."/>
            <person name="Abrahante J.E."/>
            <person name="Garbe J."/>
            <person name="Badalamenti J.P."/>
            <person name="Herman A."/>
            <person name="Mangelson H."/>
            <person name="Liachko I."/>
            <person name="Sullivan S."/>
            <person name="Sone E.D."/>
            <person name="Koren S."/>
            <person name="Silverstein K.A.T."/>
            <person name="Beckman K.B."/>
            <person name="Gohl D.M."/>
        </authorList>
    </citation>
    <scope>NUCLEOTIDE SEQUENCE</scope>
    <source>
        <strain evidence="3">Duluth1</strain>
        <tissue evidence="3">Whole animal</tissue>
    </source>
</reference>
<keyword evidence="1" id="KW-0472">Membrane</keyword>
<comment type="caution">
    <text evidence="3">The sequence shown here is derived from an EMBL/GenBank/DDBJ whole genome shotgun (WGS) entry which is preliminary data.</text>
</comment>
<dbReference type="SUPFAM" id="SSF52200">
    <property type="entry name" value="Toll/Interleukin receptor TIR domain"/>
    <property type="match status" value="1"/>
</dbReference>
<dbReference type="Gene3D" id="3.40.50.10140">
    <property type="entry name" value="Toll/interleukin-1 receptor homology (TIR) domain"/>
    <property type="match status" value="1"/>
</dbReference>
<sequence length="468" mass="54382">MSLFSTRYITEDKELYADESDTLIKSTLSVRLLRKSDFGVYLCRKPIVYYENDKTSKWKNKTLIKQNVVISVFTLKEIHPKPTLLNLEVGNLIATEYFFWYNTAQDIQEVSVEYTVNNKDIDLIFSGSTCSFGTRILHWIKNKGASTSVFPYIGIGGIPNFTDSKRAIVYYCLFPQAFGIHRINFMRYVDIPGKRDGFYENVQHPYVFVVLPHSKLSFFRYFDDSMVYAELENLVQSAQPIELIEMKVDALIKLLSSNEEKVLFIANCVQCVIITCTVVIVPLLSKILSKLYFAYIIFKPARLLFFALPSVEQMLMIEGPVYDVFISHSDEERIFVTDQLVPFLEKYVGVNVCFSGSDELKPGLQVIRQFIDHITKSCKIIVVLSTDYHEDYHCERLQLELIILPLFYEEKRKKTDILFILYNDGARLPEILRWNFEAQHLGWNNHLPDRLKLETVRRWITTGDVSIS</sequence>
<keyword evidence="1" id="KW-1133">Transmembrane helix</keyword>
<reference evidence="3" key="2">
    <citation type="submission" date="2020-11" db="EMBL/GenBank/DDBJ databases">
        <authorList>
            <person name="McCartney M.A."/>
            <person name="Auch B."/>
            <person name="Kono T."/>
            <person name="Mallez S."/>
            <person name="Becker A."/>
            <person name="Gohl D.M."/>
            <person name="Silverstein K.A.T."/>
            <person name="Koren S."/>
            <person name="Bechman K.B."/>
            <person name="Herman A."/>
            <person name="Abrahante J.E."/>
            <person name="Garbe J."/>
        </authorList>
    </citation>
    <scope>NUCLEOTIDE SEQUENCE</scope>
    <source>
        <strain evidence="3">Duluth1</strain>
        <tissue evidence="3">Whole animal</tissue>
    </source>
</reference>
<dbReference type="AlphaFoldDB" id="A0A9D4R4T5"/>
<feature type="domain" description="TIR" evidence="2">
    <location>
        <begin position="320"/>
        <end position="439"/>
    </location>
</feature>
<dbReference type="InterPro" id="IPR035897">
    <property type="entry name" value="Toll_tir_struct_dom_sf"/>
</dbReference>
<name>A0A9D4R4T5_DREPO</name>
<evidence type="ECO:0000313" key="4">
    <source>
        <dbReference type="Proteomes" id="UP000828390"/>
    </source>
</evidence>
<dbReference type="EMBL" id="JAIWYP010000003">
    <property type="protein sequence ID" value="KAH3854248.1"/>
    <property type="molecule type" value="Genomic_DNA"/>
</dbReference>
<dbReference type="PROSITE" id="PS50104">
    <property type="entry name" value="TIR"/>
    <property type="match status" value="1"/>
</dbReference>
<evidence type="ECO:0000313" key="3">
    <source>
        <dbReference type="EMBL" id="KAH3854248.1"/>
    </source>
</evidence>
<keyword evidence="4" id="KW-1185">Reference proteome</keyword>
<feature type="transmembrane region" description="Helical" evidence="1">
    <location>
        <begin position="291"/>
        <end position="308"/>
    </location>
</feature>
<evidence type="ECO:0000259" key="2">
    <source>
        <dbReference type="PROSITE" id="PS50104"/>
    </source>
</evidence>